<keyword evidence="2" id="KW-1185">Reference proteome</keyword>
<evidence type="ECO:0000313" key="1">
    <source>
        <dbReference type="EMBL" id="KAH7919495.1"/>
    </source>
</evidence>
<dbReference type="EMBL" id="MU266655">
    <property type="protein sequence ID" value="KAH7919495.1"/>
    <property type="molecule type" value="Genomic_DNA"/>
</dbReference>
<name>A0ACB8B1E3_9AGAM</name>
<dbReference type="Proteomes" id="UP000790709">
    <property type="component" value="Unassembled WGS sequence"/>
</dbReference>
<gene>
    <name evidence="1" type="ORF">BV22DRAFT_1040842</name>
</gene>
<organism evidence="1 2">
    <name type="scientific">Leucogyrophana mollusca</name>
    <dbReference type="NCBI Taxonomy" id="85980"/>
    <lineage>
        <taxon>Eukaryota</taxon>
        <taxon>Fungi</taxon>
        <taxon>Dikarya</taxon>
        <taxon>Basidiomycota</taxon>
        <taxon>Agaricomycotina</taxon>
        <taxon>Agaricomycetes</taxon>
        <taxon>Agaricomycetidae</taxon>
        <taxon>Boletales</taxon>
        <taxon>Boletales incertae sedis</taxon>
        <taxon>Leucogyrophana</taxon>
    </lineage>
</organism>
<accession>A0ACB8B1E3</accession>
<sequence>MNGYAEVMTGRGVVVKYDYATKTQCPYASSWPLAAAASRRRWYITGLSHPPIHTFTHTPLRLGPAGTPIRRFPITSLAWMYWSSIARRAYISGRVGGVTHIAEQRRAPSSRSSGSSYWPWRVGAVLVLCIPFGEGTSRLSGQILGAHMSTVRDSAVQSMSTSTFIPSPPTKDCECLLFRPCATKLVSAPPRVKLKSSRSTG</sequence>
<evidence type="ECO:0000313" key="2">
    <source>
        <dbReference type="Proteomes" id="UP000790709"/>
    </source>
</evidence>
<comment type="caution">
    <text evidence="1">The sequence shown here is derived from an EMBL/GenBank/DDBJ whole genome shotgun (WGS) entry which is preliminary data.</text>
</comment>
<proteinExistence type="predicted"/>
<protein>
    <submittedName>
        <fullName evidence="1">Uncharacterized protein</fullName>
    </submittedName>
</protein>
<reference evidence="1" key="1">
    <citation type="journal article" date="2021" name="New Phytol.">
        <title>Evolutionary innovations through gain and loss of genes in the ectomycorrhizal Boletales.</title>
        <authorList>
            <person name="Wu G."/>
            <person name="Miyauchi S."/>
            <person name="Morin E."/>
            <person name="Kuo A."/>
            <person name="Drula E."/>
            <person name="Varga T."/>
            <person name="Kohler A."/>
            <person name="Feng B."/>
            <person name="Cao Y."/>
            <person name="Lipzen A."/>
            <person name="Daum C."/>
            <person name="Hundley H."/>
            <person name="Pangilinan J."/>
            <person name="Johnson J."/>
            <person name="Barry K."/>
            <person name="LaButti K."/>
            <person name="Ng V."/>
            <person name="Ahrendt S."/>
            <person name="Min B."/>
            <person name="Choi I.G."/>
            <person name="Park H."/>
            <person name="Plett J.M."/>
            <person name="Magnuson J."/>
            <person name="Spatafora J.W."/>
            <person name="Nagy L.G."/>
            <person name="Henrissat B."/>
            <person name="Grigoriev I.V."/>
            <person name="Yang Z.L."/>
            <person name="Xu J."/>
            <person name="Martin F.M."/>
        </authorList>
    </citation>
    <scope>NUCLEOTIDE SEQUENCE</scope>
    <source>
        <strain evidence="1">KUC20120723A-06</strain>
    </source>
</reference>